<dbReference type="NCBIfam" id="NF046055">
    <property type="entry name" value="restr_BPTD_3080"/>
    <property type="match status" value="1"/>
</dbReference>
<evidence type="ECO:0000313" key="3">
    <source>
        <dbReference type="EMBL" id="ODA33123.1"/>
    </source>
</evidence>
<gene>
    <name evidence="3" type="ORF">A6X21_04995</name>
</gene>
<dbReference type="InterPro" id="IPR027417">
    <property type="entry name" value="P-loop_NTPase"/>
</dbReference>
<dbReference type="GO" id="GO:0016787">
    <property type="term" value="F:hydrolase activity"/>
    <property type="evidence" value="ECO:0007669"/>
    <property type="project" value="InterPro"/>
</dbReference>
<dbReference type="InterPro" id="IPR050742">
    <property type="entry name" value="Helicase_Restrict-Modif_Enz"/>
</dbReference>
<dbReference type="Proteomes" id="UP000094828">
    <property type="component" value="Unassembled WGS sequence"/>
</dbReference>
<dbReference type="Pfam" id="PF04851">
    <property type="entry name" value="ResIII"/>
    <property type="match status" value="1"/>
</dbReference>
<dbReference type="GO" id="GO:0005829">
    <property type="term" value="C:cytosol"/>
    <property type="evidence" value="ECO:0007669"/>
    <property type="project" value="TreeGrafter"/>
</dbReference>
<keyword evidence="3" id="KW-0540">Nuclease</keyword>
<dbReference type="SUPFAM" id="SSF52540">
    <property type="entry name" value="P-loop containing nucleoside triphosphate hydrolases"/>
    <property type="match status" value="1"/>
</dbReference>
<dbReference type="Gene3D" id="3.40.50.300">
    <property type="entry name" value="P-loop containing nucleotide triphosphate hydrolases"/>
    <property type="match status" value="2"/>
</dbReference>
<keyword evidence="3" id="KW-0255">Endonuclease</keyword>
<organism evidence="3 4">
    <name type="scientific">Planctopirus hydrillae</name>
    <dbReference type="NCBI Taxonomy" id="1841610"/>
    <lineage>
        <taxon>Bacteria</taxon>
        <taxon>Pseudomonadati</taxon>
        <taxon>Planctomycetota</taxon>
        <taxon>Planctomycetia</taxon>
        <taxon>Planctomycetales</taxon>
        <taxon>Planctomycetaceae</taxon>
        <taxon>Planctopirus</taxon>
    </lineage>
</organism>
<evidence type="ECO:0000313" key="4">
    <source>
        <dbReference type="Proteomes" id="UP000094828"/>
    </source>
</evidence>
<dbReference type="EMBL" id="LYDR01000058">
    <property type="protein sequence ID" value="ODA33123.1"/>
    <property type="molecule type" value="Genomic_DNA"/>
</dbReference>
<dbReference type="OrthoDB" id="9804145at2"/>
<feature type="region of interest" description="Disordered" evidence="1">
    <location>
        <begin position="322"/>
        <end position="342"/>
    </location>
</feature>
<accession>A0A1C3EIR4</accession>
<feature type="domain" description="Helicase/UvrB N-terminal" evidence="2">
    <location>
        <begin position="166"/>
        <end position="373"/>
    </location>
</feature>
<name>A0A1C3EIR4_9PLAN</name>
<evidence type="ECO:0000256" key="1">
    <source>
        <dbReference type="SAM" id="MobiDB-lite"/>
    </source>
</evidence>
<dbReference type="STRING" id="1841610.A6X21_04995"/>
<reference evidence="3 4" key="1">
    <citation type="submission" date="2016-05" db="EMBL/GenBank/DDBJ databases">
        <title>Genomic and physiological characterization of Planctopirus sp. isolated from fresh water lake.</title>
        <authorList>
            <person name="Subhash Y."/>
            <person name="Ramana C."/>
        </authorList>
    </citation>
    <scope>NUCLEOTIDE SEQUENCE [LARGE SCALE GENOMIC DNA]</scope>
    <source>
        <strain evidence="3 4">JC280</strain>
    </source>
</reference>
<dbReference type="RefSeq" id="WP_068846961.1">
    <property type="nucleotide sequence ID" value="NZ_LYDR01000058.1"/>
</dbReference>
<comment type="caution">
    <text evidence="3">The sequence shown here is derived from an EMBL/GenBank/DDBJ whole genome shotgun (WGS) entry which is preliminary data.</text>
</comment>
<protein>
    <submittedName>
        <fullName evidence="3">Restriction endonuclease</fullName>
    </submittedName>
</protein>
<evidence type="ECO:0000259" key="2">
    <source>
        <dbReference type="Pfam" id="PF04851"/>
    </source>
</evidence>
<keyword evidence="4" id="KW-1185">Reference proteome</keyword>
<keyword evidence="3" id="KW-0378">Hydrolase</keyword>
<proteinExistence type="predicted"/>
<dbReference type="PANTHER" id="PTHR47396">
    <property type="entry name" value="TYPE I RESTRICTION ENZYME ECOKI R PROTEIN"/>
    <property type="match status" value="1"/>
</dbReference>
<dbReference type="GO" id="GO:0004519">
    <property type="term" value="F:endonuclease activity"/>
    <property type="evidence" value="ECO:0007669"/>
    <property type="project" value="UniProtKB-KW"/>
</dbReference>
<dbReference type="GO" id="GO:0003677">
    <property type="term" value="F:DNA binding"/>
    <property type="evidence" value="ECO:0007669"/>
    <property type="project" value="InterPro"/>
</dbReference>
<dbReference type="AlphaFoldDB" id="A0A1C3EIR4"/>
<dbReference type="GO" id="GO:0005524">
    <property type="term" value="F:ATP binding"/>
    <property type="evidence" value="ECO:0007669"/>
    <property type="project" value="InterPro"/>
</dbReference>
<feature type="compositionally biased region" description="Basic and acidic residues" evidence="1">
    <location>
        <begin position="333"/>
        <end position="342"/>
    </location>
</feature>
<dbReference type="InterPro" id="IPR006935">
    <property type="entry name" value="Helicase/UvrB_N"/>
</dbReference>
<dbReference type="PANTHER" id="PTHR47396:SF1">
    <property type="entry name" value="ATP-DEPENDENT HELICASE IRC3-RELATED"/>
    <property type="match status" value="1"/>
</dbReference>
<sequence>MTSDFFSGPILNSPYRYPRRHWELDEEGQPTQLVVESRRRAKFITAIPKPKKQKGKSSKQASLVFDEGKGLSTQQQQYDSESLINDVRDAVDRWRALPNPSQWQVTPETARLLQHWRHHEFASIRPFFCQVEAVETAIWLTEVAPHSQNGKRLLNILTAASQDANPELLRLALKLATGAGKTTVMAMLIAWQTINAVRRPGSKNFTRGFLVVAPGLTIKDRLRVLRPNDPDSYYASRELVPADMLDDIHRAKIVITNYHAFKLRERIELSKGGRQLLQGRNGEELDTLETEGQMLQRVMPDLMGLKNILVLNDEAHHCYREKPKEADDADLTGDERKEAEKNNETARLWITGLEAVNRKLGVARVIDLSATPFFLSGSGYAEGTLFPWTMSDFSLMDAIECGIVKLPRVPVAENIPGNEMPMFRDLWENIRQDMPKKGRGKGEELDPLKLPTRLQTAIQALYGHYEKTFHLWAEAGIPVPPCFIIVCQNTAISKLVYDYVSGFHRNNDDGSTSLENGRLALFRNFDETTGNPLSRPNTLLIDSEQLEAGDALDDNFRNMAKDEIERFRQEITERTGDQRSAESITDQELLREVMNTVGKPGQLGGSVRCVVSVSMLTEGWDANTVTHVLGVRAFGTQLLCEQVIGRALRRQSYDLNEQGLFNVEYADVFGIPFDFTAKPVVSPPQKPRETIQVKAIRPQRDALEIRFPRVEGYRVELPEERLTAEFNDDSILVLTPDLVGPSITRNEGIIGEAADMGLDHMKDMRPSTLVFHVTQRLLYTKWRDPGEAPKLHLFGQLKRITKQWLDTCLICKGETNPGLLLTDQNIQDMACQRITDGITRAFGDERPIKALLDPYTPTGSTAQIHFNTSKTERWQTSPDRCHINWVILDSDWEAEFCRVAESHPLVRAYVKNHNLGFEVPYLFGSEPRKYRPDFIVLVDDGHAPHPDGTPDLLHLVIEIKGYRGEDAKDKKATMETCWVPGVNHLGTYGRWAFAEFCDVYQIESDFKAKVQGEFDKLISQFAAVKTIVGSTSGGRS</sequence>